<evidence type="ECO:0000313" key="1">
    <source>
        <dbReference type="EMBL" id="KGT81205.1"/>
    </source>
</evidence>
<evidence type="ECO:0008006" key="3">
    <source>
        <dbReference type="Google" id="ProtNLM"/>
    </source>
</evidence>
<evidence type="ECO:0000313" key="2">
    <source>
        <dbReference type="Proteomes" id="UP000030377"/>
    </source>
</evidence>
<comment type="caution">
    <text evidence="1">The sequence shown here is derived from an EMBL/GenBank/DDBJ whole genome shotgun (WGS) entry which is preliminary data.</text>
</comment>
<dbReference type="AlphaFoldDB" id="A0A0A3Y3I7"/>
<dbReference type="EMBL" id="JRPN01000001">
    <property type="protein sequence ID" value="KGT81205.1"/>
    <property type="molecule type" value="Genomic_DNA"/>
</dbReference>
<sequence>MCKKCDQINNEIEQFRRLIAPGMDALSLSMIRCAIELLEDDKAAFKCRGARATRCALRSQS</sequence>
<protein>
    <recommendedName>
        <fullName evidence="3">Transposase</fullName>
    </recommendedName>
</protein>
<proteinExistence type="predicted"/>
<organism evidence="1 2">
    <name type="scientific">Bradyrhizobium japonicum</name>
    <dbReference type="NCBI Taxonomy" id="375"/>
    <lineage>
        <taxon>Bacteria</taxon>
        <taxon>Pseudomonadati</taxon>
        <taxon>Pseudomonadota</taxon>
        <taxon>Alphaproteobacteria</taxon>
        <taxon>Hyphomicrobiales</taxon>
        <taxon>Nitrobacteraceae</taxon>
        <taxon>Bradyrhizobium</taxon>
    </lineage>
</organism>
<accession>A0A0A3Y3I7</accession>
<name>A0A0A3Y3I7_BRAJP</name>
<dbReference type="Proteomes" id="UP000030377">
    <property type="component" value="Unassembled WGS sequence"/>
</dbReference>
<gene>
    <name evidence="1" type="ORF">MA20_00110</name>
</gene>
<reference evidence="1 2" key="1">
    <citation type="submission" date="2014-09" db="EMBL/GenBank/DDBJ databases">
        <title>Draft genome of Bradyrhizobium japonicum Is-34.</title>
        <authorList>
            <person name="Tsurumaru H."/>
            <person name="Yamakawa T."/>
            <person name="Hashimoto S."/>
            <person name="Okizaki K."/>
            <person name="Kanesaki Y."/>
            <person name="Yoshikawa H."/>
            <person name="Yajima S."/>
        </authorList>
    </citation>
    <scope>NUCLEOTIDE SEQUENCE [LARGE SCALE GENOMIC DNA]</scope>
    <source>
        <strain evidence="1 2">Is-34</strain>
    </source>
</reference>